<dbReference type="Proteomes" id="UP000631114">
    <property type="component" value="Unassembled WGS sequence"/>
</dbReference>
<keyword evidence="9" id="KW-0472">Membrane</keyword>
<organism evidence="11 12">
    <name type="scientific">Coptis chinensis</name>
    <dbReference type="NCBI Taxonomy" id="261450"/>
    <lineage>
        <taxon>Eukaryota</taxon>
        <taxon>Viridiplantae</taxon>
        <taxon>Streptophyta</taxon>
        <taxon>Embryophyta</taxon>
        <taxon>Tracheophyta</taxon>
        <taxon>Spermatophyta</taxon>
        <taxon>Magnoliopsida</taxon>
        <taxon>Ranunculales</taxon>
        <taxon>Ranunculaceae</taxon>
        <taxon>Coptidoideae</taxon>
        <taxon>Coptis</taxon>
    </lineage>
</organism>
<name>A0A835HAA8_9MAGN</name>
<dbReference type="InterPro" id="IPR000719">
    <property type="entry name" value="Prot_kinase_dom"/>
</dbReference>
<dbReference type="EMBL" id="JADFTS010000007">
    <property type="protein sequence ID" value="KAF9596206.1"/>
    <property type="molecule type" value="Genomic_DNA"/>
</dbReference>
<proteinExistence type="predicted"/>
<dbReference type="EC" id="2.7.11.1" evidence="1"/>
<comment type="catalytic activity">
    <reaction evidence="8">
        <text>L-seryl-[protein] + ATP = O-phospho-L-seryl-[protein] + ADP + H(+)</text>
        <dbReference type="Rhea" id="RHEA:17989"/>
        <dbReference type="Rhea" id="RHEA-COMP:9863"/>
        <dbReference type="Rhea" id="RHEA-COMP:11604"/>
        <dbReference type="ChEBI" id="CHEBI:15378"/>
        <dbReference type="ChEBI" id="CHEBI:29999"/>
        <dbReference type="ChEBI" id="CHEBI:30616"/>
        <dbReference type="ChEBI" id="CHEBI:83421"/>
        <dbReference type="ChEBI" id="CHEBI:456216"/>
        <dbReference type="EC" id="2.7.11.1"/>
    </reaction>
</comment>
<evidence type="ECO:0000256" key="8">
    <source>
        <dbReference type="ARBA" id="ARBA00048679"/>
    </source>
</evidence>
<evidence type="ECO:0000256" key="7">
    <source>
        <dbReference type="ARBA" id="ARBA00047899"/>
    </source>
</evidence>
<dbReference type="PANTHER" id="PTHR45637">
    <property type="entry name" value="FLIPPASE KINASE 1-RELATED"/>
    <property type="match status" value="1"/>
</dbReference>
<dbReference type="Gene3D" id="1.10.510.10">
    <property type="entry name" value="Transferase(Phosphotransferase) domain 1"/>
    <property type="match status" value="1"/>
</dbReference>
<keyword evidence="4" id="KW-0547">Nucleotide-binding</keyword>
<comment type="catalytic activity">
    <reaction evidence="7">
        <text>L-threonyl-[protein] + ATP = O-phospho-L-threonyl-[protein] + ADP + H(+)</text>
        <dbReference type="Rhea" id="RHEA:46608"/>
        <dbReference type="Rhea" id="RHEA-COMP:11060"/>
        <dbReference type="Rhea" id="RHEA-COMP:11605"/>
        <dbReference type="ChEBI" id="CHEBI:15378"/>
        <dbReference type="ChEBI" id="CHEBI:30013"/>
        <dbReference type="ChEBI" id="CHEBI:30616"/>
        <dbReference type="ChEBI" id="CHEBI:61977"/>
        <dbReference type="ChEBI" id="CHEBI:456216"/>
        <dbReference type="EC" id="2.7.11.1"/>
    </reaction>
</comment>
<evidence type="ECO:0000256" key="1">
    <source>
        <dbReference type="ARBA" id="ARBA00012513"/>
    </source>
</evidence>
<keyword evidence="9" id="KW-1133">Transmembrane helix</keyword>
<keyword evidence="6" id="KW-0067">ATP-binding</keyword>
<feature type="transmembrane region" description="Helical" evidence="9">
    <location>
        <begin position="134"/>
        <end position="152"/>
    </location>
</feature>
<evidence type="ECO:0000256" key="9">
    <source>
        <dbReference type="SAM" id="Phobius"/>
    </source>
</evidence>
<keyword evidence="3" id="KW-0808">Transferase</keyword>
<evidence type="ECO:0000313" key="11">
    <source>
        <dbReference type="EMBL" id="KAF9596206.1"/>
    </source>
</evidence>
<dbReference type="GO" id="GO:0004674">
    <property type="term" value="F:protein serine/threonine kinase activity"/>
    <property type="evidence" value="ECO:0007669"/>
    <property type="project" value="UniProtKB-KW"/>
</dbReference>
<dbReference type="GO" id="GO:0005524">
    <property type="term" value="F:ATP binding"/>
    <property type="evidence" value="ECO:0007669"/>
    <property type="project" value="UniProtKB-KW"/>
</dbReference>
<sequence>MSTHQTISQNMIFCIYLWISGHGSVVDWWTFGIFLYELIHGKTPFKGNGNQETLFNVVGRLLKFPDGSTFIFAAKDLIREFMRVAGMQWPFSSKLSSLHQFVPYKVFQEKRFGRSYVISLSLANSFAIEVGLDGWVGVVAICKVFGCSLRLWGASGRVLPPPQGVGVCVLPAALGLRLWGATFFAIGPCLLLHLQRSLGGGAVVSLLGATTSLFFALLFGLCCKGVGCYVLLRGALFSLPVQTHHQYDQPISSTTDLIFAPMRLMCSPSDAIEYSYQLTCFLEAWPLPTKPTSFTMASLKKDEFNVVMKQGVSPRAGNVVTKYYTRPSFVFNL</sequence>
<dbReference type="SUPFAM" id="SSF56112">
    <property type="entry name" value="Protein kinase-like (PK-like)"/>
    <property type="match status" value="1"/>
</dbReference>
<reference evidence="11 12" key="1">
    <citation type="submission" date="2020-10" db="EMBL/GenBank/DDBJ databases">
        <title>The Coptis chinensis genome and diversification of protoberbering-type alkaloids.</title>
        <authorList>
            <person name="Wang B."/>
            <person name="Shu S."/>
            <person name="Song C."/>
            <person name="Liu Y."/>
        </authorList>
    </citation>
    <scope>NUCLEOTIDE SEQUENCE [LARGE SCALE GENOMIC DNA]</scope>
    <source>
        <strain evidence="11">HL-2020</strain>
        <tissue evidence="11">Leaf</tissue>
    </source>
</reference>
<dbReference type="AlphaFoldDB" id="A0A835HAA8"/>
<feature type="transmembrane region" description="Helical" evidence="9">
    <location>
        <begin position="206"/>
        <end position="232"/>
    </location>
</feature>
<accession>A0A835HAA8</accession>
<evidence type="ECO:0000256" key="6">
    <source>
        <dbReference type="ARBA" id="ARBA00022840"/>
    </source>
</evidence>
<evidence type="ECO:0000256" key="3">
    <source>
        <dbReference type="ARBA" id="ARBA00022679"/>
    </source>
</evidence>
<feature type="domain" description="Protein kinase" evidence="10">
    <location>
        <begin position="1"/>
        <end position="102"/>
    </location>
</feature>
<dbReference type="PROSITE" id="PS50011">
    <property type="entry name" value="PROTEIN_KINASE_DOM"/>
    <property type="match status" value="1"/>
</dbReference>
<protein>
    <recommendedName>
        <fullName evidence="1">non-specific serine/threonine protein kinase</fullName>
        <ecNumber evidence="1">2.7.11.1</ecNumber>
    </recommendedName>
</protein>
<dbReference type="OrthoDB" id="432483at2759"/>
<keyword evidence="5" id="KW-0418">Kinase</keyword>
<comment type="caution">
    <text evidence="11">The sequence shown here is derived from an EMBL/GenBank/DDBJ whole genome shotgun (WGS) entry which is preliminary data.</text>
</comment>
<feature type="transmembrane region" description="Helical" evidence="9">
    <location>
        <begin position="12"/>
        <end position="36"/>
    </location>
</feature>
<dbReference type="InterPro" id="IPR011009">
    <property type="entry name" value="Kinase-like_dom_sf"/>
</dbReference>
<keyword evidence="12" id="KW-1185">Reference proteome</keyword>
<evidence type="ECO:0000256" key="5">
    <source>
        <dbReference type="ARBA" id="ARBA00022777"/>
    </source>
</evidence>
<feature type="transmembrane region" description="Helical" evidence="9">
    <location>
        <begin position="164"/>
        <end position="186"/>
    </location>
</feature>
<evidence type="ECO:0000256" key="4">
    <source>
        <dbReference type="ARBA" id="ARBA00022741"/>
    </source>
</evidence>
<keyword evidence="2" id="KW-0723">Serine/threonine-protein kinase</keyword>
<evidence type="ECO:0000259" key="10">
    <source>
        <dbReference type="PROSITE" id="PS50011"/>
    </source>
</evidence>
<evidence type="ECO:0000313" key="12">
    <source>
        <dbReference type="Proteomes" id="UP000631114"/>
    </source>
</evidence>
<evidence type="ECO:0000256" key="2">
    <source>
        <dbReference type="ARBA" id="ARBA00022527"/>
    </source>
</evidence>
<keyword evidence="9" id="KW-0812">Transmembrane</keyword>
<gene>
    <name evidence="11" type="ORF">IFM89_007888</name>
</gene>